<organism evidence="1 2">
    <name type="scientific">endosymbiont of Escarpia spicata</name>
    <dbReference type="NCBI Taxonomy" id="2200908"/>
    <lineage>
        <taxon>Bacteria</taxon>
        <taxon>Pseudomonadati</taxon>
        <taxon>Pseudomonadota</taxon>
        <taxon>Gammaproteobacteria</taxon>
        <taxon>sulfur-oxidizing symbionts</taxon>
    </lineage>
</organism>
<gene>
    <name evidence="1" type="ORF">DIZ78_05485</name>
</gene>
<evidence type="ECO:0000313" key="1">
    <source>
        <dbReference type="EMBL" id="RDH87251.1"/>
    </source>
</evidence>
<proteinExistence type="predicted"/>
<comment type="caution">
    <text evidence="1">The sequence shown here is derived from an EMBL/GenBank/DDBJ whole genome shotgun (WGS) entry which is preliminary data.</text>
</comment>
<sequence length="333" mass="37134">MGFSEVLENYENSDRGRVTIQVRDHQGQTNLFSISDHQRCLESTGLSAEKSASISHEIYQQLIDDGRYKIDSNDLGMLTYSELKNNFGTEAARRYMVWVDYTHSGRPLILLFGGTTGCGKSTIATEVAHRLGIVRTQSTDMLREVMRMMIPERLLPILHTSSFNAWRLLPGQNEQTDGNESLMISGYLNQTELLSVPCEAVIQRALRERVSLILEGIHVHPALIGKISDNSDAVIVPIMLAVIKPDQLKRQLSGRGISAPARGSQKYLSEFDSIWSLQSFLLSESDLSGTPIINNDDKDKATNRIMRTIIDALSENCDASVKSVFAQRSDKTV</sequence>
<dbReference type="Proteomes" id="UP000254771">
    <property type="component" value="Unassembled WGS sequence"/>
</dbReference>
<dbReference type="PANTHER" id="PTHR33477:SF3">
    <property type="entry name" value="P-LOOP NTPASE DOMAIN-CONTAINING PROTEIN LPA1 HOMOLOG 1"/>
    <property type="match status" value="1"/>
</dbReference>
<accession>A0A370DSS9</accession>
<keyword evidence="2" id="KW-1185">Reference proteome</keyword>
<name>A0A370DSS9_9GAMM</name>
<dbReference type="Gene3D" id="3.40.50.300">
    <property type="entry name" value="P-loop containing nucleotide triphosphate hydrolases"/>
    <property type="match status" value="1"/>
</dbReference>
<dbReference type="AlphaFoldDB" id="A0A370DSS9"/>
<dbReference type="PANTHER" id="PTHR33477">
    <property type="entry name" value="P-LOOP NTPASE DOMAIN-CONTAINING PROTEIN LPA1 HOMOLOG 1"/>
    <property type="match status" value="1"/>
</dbReference>
<reference evidence="1 2" key="1">
    <citation type="journal article" date="2018" name="ISME J.">
        <title>Endosymbiont genomes yield clues of tubeworm success.</title>
        <authorList>
            <person name="Li Y."/>
            <person name="Liles M.R."/>
            <person name="Halanych K.M."/>
        </authorList>
    </citation>
    <scope>NUCLEOTIDE SEQUENCE [LARGE SCALE GENOMIC DNA]</scope>
    <source>
        <strain evidence="1">A1462</strain>
    </source>
</reference>
<dbReference type="EMBL" id="QFXE01000006">
    <property type="protein sequence ID" value="RDH87251.1"/>
    <property type="molecule type" value="Genomic_DNA"/>
</dbReference>
<dbReference type="SUPFAM" id="SSF52540">
    <property type="entry name" value="P-loop containing nucleoside triphosphate hydrolases"/>
    <property type="match status" value="1"/>
</dbReference>
<protein>
    <submittedName>
        <fullName evidence="1">Uncharacterized protein</fullName>
    </submittedName>
</protein>
<evidence type="ECO:0000313" key="2">
    <source>
        <dbReference type="Proteomes" id="UP000254771"/>
    </source>
</evidence>
<dbReference type="InterPro" id="IPR027417">
    <property type="entry name" value="P-loop_NTPase"/>
</dbReference>